<dbReference type="Proteomes" id="UP000198309">
    <property type="component" value="Unassembled WGS sequence"/>
</dbReference>
<evidence type="ECO:0000313" key="3">
    <source>
        <dbReference type="Proteomes" id="UP000198309"/>
    </source>
</evidence>
<proteinExistence type="predicted"/>
<organism evidence="1 4">
    <name type="scientific">Pseudomonas delhiensis</name>
    <dbReference type="NCBI Taxonomy" id="366289"/>
    <lineage>
        <taxon>Bacteria</taxon>
        <taxon>Pseudomonadati</taxon>
        <taxon>Pseudomonadota</taxon>
        <taxon>Gammaproteobacteria</taxon>
        <taxon>Pseudomonadales</taxon>
        <taxon>Pseudomonadaceae</taxon>
        <taxon>Pseudomonas</taxon>
    </lineage>
</organism>
<dbReference type="EMBL" id="FZPC01000009">
    <property type="protein sequence ID" value="SNS88666.1"/>
    <property type="molecule type" value="Genomic_DNA"/>
</dbReference>
<dbReference type="AlphaFoldDB" id="A0A239I452"/>
<name>A0A239I452_9PSED</name>
<reference evidence="2 3" key="2">
    <citation type="submission" date="2017-06" db="EMBL/GenBank/DDBJ databases">
        <authorList>
            <person name="Varghese N."/>
            <person name="Submissions S."/>
        </authorList>
    </citation>
    <scope>NUCLEOTIDE SEQUENCE [LARGE SCALE GENOMIC DNA]</scope>
    <source>
        <strain evidence="2 3">RLD-1</strain>
    </source>
</reference>
<dbReference type="Proteomes" id="UP000199693">
    <property type="component" value="Unassembled WGS sequence"/>
</dbReference>
<dbReference type="EMBL" id="FNEC01000019">
    <property type="protein sequence ID" value="SDJ58969.1"/>
    <property type="molecule type" value="Genomic_DNA"/>
</dbReference>
<evidence type="ECO:0000313" key="2">
    <source>
        <dbReference type="EMBL" id="SNS88666.1"/>
    </source>
</evidence>
<evidence type="ECO:0000313" key="1">
    <source>
        <dbReference type="EMBL" id="SDJ58969.1"/>
    </source>
</evidence>
<protein>
    <submittedName>
        <fullName evidence="1">Uncharacterized protein</fullName>
    </submittedName>
</protein>
<reference evidence="1 4" key="1">
    <citation type="submission" date="2016-10" db="EMBL/GenBank/DDBJ databases">
        <authorList>
            <person name="de Groot N.N."/>
        </authorList>
    </citation>
    <scope>NUCLEOTIDE SEQUENCE [LARGE SCALE GENOMIC DNA]</scope>
    <source>
        <strain evidence="1 4">CCM 7361</strain>
    </source>
</reference>
<accession>A0A239I452</accession>
<evidence type="ECO:0000313" key="4">
    <source>
        <dbReference type="Proteomes" id="UP000199693"/>
    </source>
</evidence>
<keyword evidence="3" id="KW-1185">Reference proteome</keyword>
<gene>
    <name evidence="1" type="ORF">SAMN05216189_101966</name>
    <name evidence="2" type="ORF">SAMN06295949_10953</name>
</gene>
<sequence>MIFGAAIMALVAVCSFTLRETAYLEMEEVDTGVAPVGEAVRSLS</sequence>